<keyword evidence="3" id="KW-1185">Reference proteome</keyword>
<dbReference type="Gene3D" id="1.20.1050.10">
    <property type="match status" value="1"/>
</dbReference>
<dbReference type="InterPro" id="IPR004045">
    <property type="entry name" value="Glutathione_S-Trfase_N"/>
</dbReference>
<protein>
    <submittedName>
        <fullName evidence="2">Glutaredoxin 2</fullName>
    </submittedName>
</protein>
<dbReference type="Proteomes" id="UP001062443">
    <property type="component" value="Unassembled WGS sequence"/>
</dbReference>
<reference evidence="2" key="1">
    <citation type="submission" date="2013-04" db="EMBL/GenBank/DDBJ databases">
        <title>The genome sequencing project of 58 acetic acid bacteria.</title>
        <authorList>
            <person name="Okamoto-Kainuma A."/>
            <person name="Ishikawa M."/>
            <person name="Umino S."/>
            <person name="Koizumi Y."/>
            <person name="Shiwa Y."/>
            <person name="Yoshikawa H."/>
            <person name="Matsutani M."/>
            <person name="Matsushita K."/>
        </authorList>
    </citation>
    <scope>NUCLEOTIDE SEQUENCE</scope>
    <source>
        <strain evidence="2">NBRC 106556</strain>
    </source>
</reference>
<dbReference type="EMBL" id="BAQB01000020">
    <property type="protein sequence ID" value="GBR47225.1"/>
    <property type="molecule type" value="Genomic_DNA"/>
</dbReference>
<dbReference type="RefSeq" id="WP_068172716.1">
    <property type="nucleotide sequence ID" value="NZ_BAQB01000020.1"/>
</dbReference>
<dbReference type="Gene3D" id="3.40.30.10">
    <property type="entry name" value="Glutaredoxin"/>
    <property type="match status" value="1"/>
</dbReference>
<evidence type="ECO:0000259" key="1">
    <source>
        <dbReference type="PROSITE" id="PS50404"/>
    </source>
</evidence>
<dbReference type="NCBIfam" id="TIGR02182">
    <property type="entry name" value="GRXB"/>
    <property type="match status" value="1"/>
</dbReference>
<dbReference type="InterPro" id="IPR007494">
    <property type="entry name" value="Glutaredoxin2_C"/>
</dbReference>
<dbReference type="InterPro" id="IPR036282">
    <property type="entry name" value="Glutathione-S-Trfase_C_sf"/>
</dbReference>
<sequence length="219" mass="24416">MSSALPILHVYEHCPFCVKARMIFGLHALPFEKRIFLHDDTTGPTEMVGRKVVPILEENGTFMPESLDIIAHIEKSAPTPLLTGPLNDAITQWLSSIAAPAYKLLIPRVASAPFPEFSTTSARANFIRRKESAEHPFGIILDNSTDDIQHINQKLLELAPLIQSPSAVNGTLSYDDLHLFAQLRSLSLIRGIHYPVEVDAYRHTMSERARVPLLEVFAV</sequence>
<dbReference type="SUPFAM" id="SSF52833">
    <property type="entry name" value="Thioredoxin-like"/>
    <property type="match status" value="1"/>
</dbReference>
<gene>
    <name evidence="2" type="ORF">AA106556_1378</name>
</gene>
<evidence type="ECO:0000313" key="3">
    <source>
        <dbReference type="Proteomes" id="UP001062443"/>
    </source>
</evidence>
<accession>A0ABQ0QJN0</accession>
<comment type="caution">
    <text evidence="2">The sequence shown here is derived from an EMBL/GenBank/DDBJ whole genome shotgun (WGS) entry which is preliminary data.</text>
</comment>
<dbReference type="CDD" id="cd03199">
    <property type="entry name" value="GST_C_GRX2"/>
    <property type="match status" value="1"/>
</dbReference>
<feature type="domain" description="GST N-terminal" evidence="1">
    <location>
        <begin position="4"/>
        <end position="81"/>
    </location>
</feature>
<organism evidence="2 3">
    <name type="scientific">Neokomagataea tanensis NBRC 106556</name>
    <dbReference type="NCBI Taxonomy" id="1223519"/>
    <lineage>
        <taxon>Bacteria</taxon>
        <taxon>Pseudomonadati</taxon>
        <taxon>Pseudomonadota</taxon>
        <taxon>Alphaproteobacteria</taxon>
        <taxon>Acetobacterales</taxon>
        <taxon>Acetobacteraceae</taxon>
        <taxon>Neokomagataea</taxon>
    </lineage>
</organism>
<dbReference type="InterPro" id="IPR036249">
    <property type="entry name" value="Thioredoxin-like_sf"/>
</dbReference>
<dbReference type="Pfam" id="PF13417">
    <property type="entry name" value="GST_N_3"/>
    <property type="match status" value="1"/>
</dbReference>
<name>A0ABQ0QJN0_9PROT</name>
<dbReference type="PROSITE" id="PS50404">
    <property type="entry name" value="GST_NTER"/>
    <property type="match status" value="1"/>
</dbReference>
<dbReference type="SUPFAM" id="SSF47616">
    <property type="entry name" value="GST C-terminal domain-like"/>
    <property type="match status" value="1"/>
</dbReference>
<proteinExistence type="predicted"/>
<dbReference type="NCBIfam" id="NF007702">
    <property type="entry name" value="PRK10387.1"/>
    <property type="match status" value="1"/>
</dbReference>
<dbReference type="InterPro" id="IPR011901">
    <property type="entry name" value="Grx2"/>
</dbReference>
<dbReference type="Pfam" id="PF04399">
    <property type="entry name" value="Glutaredoxin2_C"/>
    <property type="match status" value="1"/>
</dbReference>
<evidence type="ECO:0000313" key="2">
    <source>
        <dbReference type="EMBL" id="GBR47225.1"/>
    </source>
</evidence>